<feature type="region of interest" description="Disordered" evidence="1">
    <location>
        <begin position="64"/>
        <end position="87"/>
    </location>
</feature>
<evidence type="ECO:0000313" key="2">
    <source>
        <dbReference type="EMBL" id="KAF2241467.1"/>
    </source>
</evidence>
<accession>A0A6A6HTW2</accession>
<evidence type="ECO:0000256" key="1">
    <source>
        <dbReference type="SAM" id="MobiDB-lite"/>
    </source>
</evidence>
<proteinExistence type="predicted"/>
<organism evidence="2 3">
    <name type="scientific">Trematosphaeria pertusa</name>
    <dbReference type="NCBI Taxonomy" id="390896"/>
    <lineage>
        <taxon>Eukaryota</taxon>
        <taxon>Fungi</taxon>
        <taxon>Dikarya</taxon>
        <taxon>Ascomycota</taxon>
        <taxon>Pezizomycotina</taxon>
        <taxon>Dothideomycetes</taxon>
        <taxon>Pleosporomycetidae</taxon>
        <taxon>Pleosporales</taxon>
        <taxon>Massarineae</taxon>
        <taxon>Trematosphaeriaceae</taxon>
        <taxon>Trematosphaeria</taxon>
    </lineage>
</organism>
<dbReference type="OrthoDB" id="3791653at2759"/>
<feature type="compositionally biased region" description="Low complexity" evidence="1">
    <location>
        <begin position="73"/>
        <end position="84"/>
    </location>
</feature>
<reference evidence="2" key="1">
    <citation type="journal article" date="2020" name="Stud. Mycol.">
        <title>101 Dothideomycetes genomes: a test case for predicting lifestyles and emergence of pathogens.</title>
        <authorList>
            <person name="Haridas S."/>
            <person name="Albert R."/>
            <person name="Binder M."/>
            <person name="Bloem J."/>
            <person name="Labutti K."/>
            <person name="Salamov A."/>
            <person name="Andreopoulos B."/>
            <person name="Baker S."/>
            <person name="Barry K."/>
            <person name="Bills G."/>
            <person name="Bluhm B."/>
            <person name="Cannon C."/>
            <person name="Castanera R."/>
            <person name="Culley D."/>
            <person name="Daum C."/>
            <person name="Ezra D."/>
            <person name="Gonzalez J."/>
            <person name="Henrissat B."/>
            <person name="Kuo A."/>
            <person name="Liang C."/>
            <person name="Lipzen A."/>
            <person name="Lutzoni F."/>
            <person name="Magnuson J."/>
            <person name="Mondo S."/>
            <person name="Nolan M."/>
            <person name="Ohm R."/>
            <person name="Pangilinan J."/>
            <person name="Park H.-J."/>
            <person name="Ramirez L."/>
            <person name="Alfaro M."/>
            <person name="Sun H."/>
            <person name="Tritt A."/>
            <person name="Yoshinaga Y."/>
            <person name="Zwiers L.-H."/>
            <person name="Turgeon B."/>
            <person name="Goodwin S."/>
            <person name="Spatafora J."/>
            <person name="Crous P."/>
            <person name="Grigoriev I."/>
        </authorList>
    </citation>
    <scope>NUCLEOTIDE SEQUENCE</scope>
    <source>
        <strain evidence="2">CBS 122368</strain>
    </source>
</reference>
<name>A0A6A6HTW2_9PLEO</name>
<gene>
    <name evidence="2" type="ORF">BU26DRAFT_178542</name>
</gene>
<dbReference type="EMBL" id="ML987212">
    <property type="protein sequence ID" value="KAF2241467.1"/>
    <property type="molecule type" value="Genomic_DNA"/>
</dbReference>
<dbReference type="RefSeq" id="XP_033676471.1">
    <property type="nucleotide sequence ID" value="XM_033820364.1"/>
</dbReference>
<protein>
    <submittedName>
        <fullName evidence="2">Uncharacterized protein</fullName>
    </submittedName>
</protein>
<evidence type="ECO:0000313" key="3">
    <source>
        <dbReference type="Proteomes" id="UP000800094"/>
    </source>
</evidence>
<keyword evidence="3" id="KW-1185">Reference proteome</keyword>
<dbReference type="Proteomes" id="UP000800094">
    <property type="component" value="Unassembled WGS sequence"/>
</dbReference>
<dbReference type="GeneID" id="54573694"/>
<dbReference type="AlphaFoldDB" id="A0A6A6HTW2"/>
<sequence>MKPIFESDDVKGSFFLSTLPDTLDHVIDNFSTRDITRFSAMEPKILDIADKYTLDTDTYTAYSAQAPFRRPRGSPAPRGGSQSSTQRTPNPIWCTWCKKHNFDYTGHVFRDCHLLHAHKQGLQGGQEEDKDTNKGKEKLTDDVQHAVMNFAITGDSSDSDGAVEVTAF</sequence>